<dbReference type="InterPro" id="IPR011990">
    <property type="entry name" value="TPR-like_helical_dom_sf"/>
</dbReference>
<dbReference type="PROSITE" id="PS50005">
    <property type="entry name" value="TPR"/>
    <property type="match status" value="2"/>
</dbReference>
<dbReference type="EMBL" id="PXWF02000233">
    <property type="protein sequence ID" value="PWF47722.1"/>
    <property type="molecule type" value="Genomic_DNA"/>
</dbReference>
<evidence type="ECO:0000256" key="5">
    <source>
        <dbReference type="SAM" id="Phobius"/>
    </source>
</evidence>
<dbReference type="Gene3D" id="1.25.40.10">
    <property type="entry name" value="Tetratricopeptide repeat domain"/>
    <property type="match status" value="2"/>
</dbReference>
<dbReference type="InterPro" id="IPR019734">
    <property type="entry name" value="TPR_rpt"/>
</dbReference>
<feature type="compositionally biased region" description="Low complexity" evidence="4">
    <location>
        <begin position="140"/>
        <end position="152"/>
    </location>
</feature>
<feature type="region of interest" description="Disordered" evidence="4">
    <location>
        <begin position="1"/>
        <end position="21"/>
    </location>
</feature>
<feature type="repeat" description="TPR" evidence="3">
    <location>
        <begin position="293"/>
        <end position="326"/>
    </location>
</feature>
<dbReference type="PANTHER" id="PTHR45586">
    <property type="entry name" value="TPR REPEAT-CONTAINING PROTEIN PA4667"/>
    <property type="match status" value="1"/>
</dbReference>
<feature type="transmembrane region" description="Helical" evidence="5">
    <location>
        <begin position="28"/>
        <end position="47"/>
    </location>
</feature>
<dbReference type="PANTHER" id="PTHR45586:SF1">
    <property type="entry name" value="LIPOPOLYSACCHARIDE ASSEMBLY PROTEIN B"/>
    <property type="match status" value="1"/>
</dbReference>
<keyword evidence="5" id="KW-1133">Transmembrane helix</keyword>
<keyword evidence="2 3" id="KW-0802">TPR repeat</keyword>
<proteinExistence type="predicted"/>
<feature type="repeat" description="TPR" evidence="3">
    <location>
        <begin position="227"/>
        <end position="260"/>
    </location>
</feature>
<feature type="compositionally biased region" description="Pro residues" evidence="4">
    <location>
        <begin position="97"/>
        <end position="116"/>
    </location>
</feature>
<reference evidence="6 7" key="1">
    <citation type="submission" date="2018-04" db="EMBL/GenBank/DDBJ databases">
        <title>Massilia violaceinigra sp. nov., a novel purple-pigmented bacterium isolated from Tianshan glacier, Xinjiang, China.</title>
        <authorList>
            <person name="Wang H."/>
        </authorList>
    </citation>
    <scope>NUCLEOTIDE SEQUENCE [LARGE SCALE GENOMIC DNA]</scope>
    <source>
        <strain evidence="6 7">B448-2</strain>
    </source>
</reference>
<keyword evidence="5" id="KW-0812">Transmembrane</keyword>
<evidence type="ECO:0000313" key="6">
    <source>
        <dbReference type="EMBL" id="PWF47722.1"/>
    </source>
</evidence>
<gene>
    <name evidence="6" type="ORF">C7C56_014240</name>
</gene>
<evidence type="ECO:0000256" key="1">
    <source>
        <dbReference type="ARBA" id="ARBA00022737"/>
    </source>
</evidence>
<feature type="region of interest" description="Disordered" evidence="4">
    <location>
        <begin position="97"/>
        <end position="120"/>
    </location>
</feature>
<protein>
    <submittedName>
        <fullName evidence="6">Tetratricopeptide repeat protein</fullName>
    </submittedName>
</protein>
<dbReference type="SUPFAM" id="SSF48452">
    <property type="entry name" value="TPR-like"/>
    <property type="match status" value="1"/>
</dbReference>
<dbReference type="AlphaFoldDB" id="A0A2U2HJU1"/>
<accession>A0A2U2HJU1</accession>
<keyword evidence="5" id="KW-0472">Membrane</keyword>
<comment type="caution">
    <text evidence="6">The sequence shown here is derived from an EMBL/GenBank/DDBJ whole genome shotgun (WGS) entry which is preliminary data.</text>
</comment>
<sequence length="378" mass="39644">MPEDAAAHPARPRPAPPPARRDPRMLRLAALCALGVLVLATFAGIYWRSVHGGGASKHLPMVPMPGQGGVIVAAPAPWPQAAEPVAQLVEPLVDPLPEPSPEPLLEPLVAPAPPVTEAPVSERFGGAARDERAMAPQNLDGPPAEPAASDAPSGPPPASAALPAGAPLAAEPPSAGPDGGAIRIARASTPERVDPALEGAYAQFAAGDLRGARQQYASVLARDPNNRDAMLGLAAIALREGHPDQALALYQRMLSLDANDGDAIAAISALRQLDPNRAESGLRHVLRATPDNAPVLFTLGNLYAQQGRWQEAQQAYFRAFAAMPGNADYAFNLAVGLDRLNQPALALDYYRRALALGRDGQADFDHDTVRRRIAELEG</sequence>
<evidence type="ECO:0000256" key="4">
    <source>
        <dbReference type="SAM" id="MobiDB-lite"/>
    </source>
</evidence>
<keyword evidence="7" id="KW-1185">Reference proteome</keyword>
<evidence type="ECO:0000256" key="2">
    <source>
        <dbReference type="ARBA" id="ARBA00022803"/>
    </source>
</evidence>
<feature type="region of interest" description="Disordered" evidence="4">
    <location>
        <begin position="134"/>
        <end position="182"/>
    </location>
</feature>
<organism evidence="6 7">
    <name type="scientific">Massilia glaciei</name>
    <dbReference type="NCBI Taxonomy" id="1524097"/>
    <lineage>
        <taxon>Bacteria</taxon>
        <taxon>Pseudomonadati</taxon>
        <taxon>Pseudomonadota</taxon>
        <taxon>Betaproteobacteria</taxon>
        <taxon>Burkholderiales</taxon>
        <taxon>Oxalobacteraceae</taxon>
        <taxon>Telluria group</taxon>
        <taxon>Massilia</taxon>
    </lineage>
</organism>
<name>A0A2U2HJU1_9BURK</name>
<feature type="compositionally biased region" description="Low complexity" evidence="4">
    <location>
        <begin position="159"/>
        <end position="173"/>
    </location>
</feature>
<dbReference type="Pfam" id="PF14559">
    <property type="entry name" value="TPR_19"/>
    <property type="match status" value="2"/>
</dbReference>
<keyword evidence="1" id="KW-0677">Repeat</keyword>
<evidence type="ECO:0000256" key="3">
    <source>
        <dbReference type="PROSITE-ProRule" id="PRU00339"/>
    </source>
</evidence>
<dbReference type="InterPro" id="IPR051012">
    <property type="entry name" value="CellSynth/LPSAsmb/PSIAsmb"/>
</dbReference>
<dbReference type="SMART" id="SM00028">
    <property type="entry name" value="TPR"/>
    <property type="match status" value="4"/>
</dbReference>
<dbReference type="Proteomes" id="UP000241421">
    <property type="component" value="Unassembled WGS sequence"/>
</dbReference>
<evidence type="ECO:0000313" key="7">
    <source>
        <dbReference type="Proteomes" id="UP000241421"/>
    </source>
</evidence>